<feature type="domain" description="Gamma-glutamylcyclotransferase AIG2-like" evidence="1">
    <location>
        <begin position="6"/>
        <end position="122"/>
    </location>
</feature>
<name>A0A5D0HKM4_9FLAO</name>
<dbReference type="EMBL" id="VSDQ01000729">
    <property type="protein sequence ID" value="TYA69852.1"/>
    <property type="molecule type" value="Genomic_DNA"/>
</dbReference>
<reference evidence="2 3" key="1">
    <citation type="submission" date="2019-08" db="EMBL/GenBank/DDBJ databases">
        <title>Seonamhaeicola sediminis sp. nov., isolated from marine sediment.</title>
        <authorList>
            <person name="Cao W.R."/>
        </authorList>
    </citation>
    <scope>NUCLEOTIDE SEQUENCE [LARGE SCALE GENOMIC DNA]</scope>
    <source>
        <strain evidence="2 3">B011</strain>
    </source>
</reference>
<dbReference type="CDD" id="cd06661">
    <property type="entry name" value="GGCT_like"/>
    <property type="match status" value="1"/>
</dbReference>
<dbReference type="GO" id="GO:0016740">
    <property type="term" value="F:transferase activity"/>
    <property type="evidence" value="ECO:0007669"/>
    <property type="project" value="UniProtKB-KW"/>
</dbReference>
<sequence>MHTNYYFVYGTLKNGHRNHHLLGGSLKVGDFTTKPEYSLLDLGSFPGVVKNGTTAIHGEIYKVSSQEVEGQIDLLEGYQPHGKNNLYHKELITIENKPVYIYILNTSVVDIAKYSEISSGKW</sequence>
<evidence type="ECO:0000313" key="2">
    <source>
        <dbReference type="EMBL" id="TYA69852.1"/>
    </source>
</evidence>
<dbReference type="AlphaFoldDB" id="A0A5D0HKM4"/>
<evidence type="ECO:0000313" key="3">
    <source>
        <dbReference type="Proteomes" id="UP000323930"/>
    </source>
</evidence>
<dbReference type="OrthoDB" id="482277at2"/>
<dbReference type="InterPro" id="IPR036568">
    <property type="entry name" value="GGCT-like_sf"/>
</dbReference>
<dbReference type="Proteomes" id="UP000323930">
    <property type="component" value="Unassembled WGS sequence"/>
</dbReference>
<dbReference type="RefSeq" id="WP_148545122.1">
    <property type="nucleotide sequence ID" value="NZ_VSDQ01000729.1"/>
</dbReference>
<keyword evidence="2" id="KW-0808">Transferase</keyword>
<proteinExistence type="predicted"/>
<dbReference type="InterPro" id="IPR009288">
    <property type="entry name" value="AIG2-like_dom"/>
</dbReference>
<protein>
    <submittedName>
        <fullName evidence="2">Gamma-glutamylcyclotransferase</fullName>
    </submittedName>
</protein>
<organism evidence="2 3">
    <name type="scientific">Seonamhaeicola marinus</name>
    <dbReference type="NCBI Taxonomy" id="1912246"/>
    <lineage>
        <taxon>Bacteria</taxon>
        <taxon>Pseudomonadati</taxon>
        <taxon>Bacteroidota</taxon>
        <taxon>Flavobacteriia</taxon>
        <taxon>Flavobacteriales</taxon>
        <taxon>Flavobacteriaceae</taxon>
    </lineage>
</organism>
<accession>A0A5D0HKM4</accession>
<dbReference type="Gene3D" id="3.10.490.10">
    <property type="entry name" value="Gamma-glutamyl cyclotransferase-like"/>
    <property type="match status" value="1"/>
</dbReference>
<gene>
    <name evidence="2" type="ORF">FUA24_21395</name>
</gene>
<dbReference type="InterPro" id="IPR013024">
    <property type="entry name" value="GGCT-like"/>
</dbReference>
<comment type="caution">
    <text evidence="2">The sequence shown here is derived from an EMBL/GenBank/DDBJ whole genome shotgun (WGS) entry which is preliminary data.</text>
</comment>
<dbReference type="Pfam" id="PF06094">
    <property type="entry name" value="GGACT"/>
    <property type="match status" value="1"/>
</dbReference>
<dbReference type="SUPFAM" id="SSF110857">
    <property type="entry name" value="Gamma-glutamyl cyclotransferase-like"/>
    <property type="match status" value="1"/>
</dbReference>
<evidence type="ECO:0000259" key="1">
    <source>
        <dbReference type="Pfam" id="PF06094"/>
    </source>
</evidence>
<keyword evidence="3" id="KW-1185">Reference proteome</keyword>